<dbReference type="RefSeq" id="WP_184281191.1">
    <property type="nucleotide sequence ID" value="NZ_BMCO01000001.1"/>
</dbReference>
<dbReference type="Proteomes" id="UP000534001">
    <property type="component" value="Unassembled WGS sequence"/>
</dbReference>
<accession>A0A6V7RKA7</accession>
<dbReference type="InterPro" id="IPR011330">
    <property type="entry name" value="Glyco_hydro/deAcase_b/a-brl"/>
</dbReference>
<dbReference type="InterPro" id="IPR037126">
    <property type="entry name" value="PdaC/RsiV-like_sf"/>
</dbReference>
<dbReference type="Pfam" id="PF11738">
    <property type="entry name" value="DUF3298"/>
    <property type="match status" value="1"/>
</dbReference>
<organism evidence="5 7">
    <name type="scientific">Jeotgalicoccus coquinae</name>
    <dbReference type="NCBI Taxonomy" id="709509"/>
    <lineage>
        <taxon>Bacteria</taxon>
        <taxon>Bacillati</taxon>
        <taxon>Bacillota</taxon>
        <taxon>Bacilli</taxon>
        <taxon>Bacillales</taxon>
        <taxon>Staphylococcaceae</taxon>
        <taxon>Jeotgalicoccus</taxon>
    </lineage>
</organism>
<feature type="domain" description="NodB homology" evidence="4">
    <location>
        <begin position="303"/>
        <end position="477"/>
    </location>
</feature>
<evidence type="ECO:0000313" key="5">
    <source>
        <dbReference type="EMBL" id="CAD2078557.1"/>
    </source>
</evidence>
<dbReference type="PANTHER" id="PTHR10587:SF133">
    <property type="entry name" value="CHITIN DEACETYLASE 1-RELATED"/>
    <property type="match status" value="1"/>
</dbReference>
<keyword evidence="1" id="KW-0479">Metal-binding</keyword>
<dbReference type="PANTHER" id="PTHR10587">
    <property type="entry name" value="GLYCOSYL TRANSFERASE-RELATED"/>
    <property type="match status" value="1"/>
</dbReference>
<feature type="chain" id="PRO_5039619304" evidence="3">
    <location>
        <begin position="23"/>
        <end position="492"/>
    </location>
</feature>
<evidence type="ECO:0000256" key="2">
    <source>
        <dbReference type="ARBA" id="ARBA00022801"/>
    </source>
</evidence>
<dbReference type="GO" id="GO:0005975">
    <property type="term" value="P:carbohydrate metabolic process"/>
    <property type="evidence" value="ECO:0007669"/>
    <property type="project" value="InterPro"/>
</dbReference>
<evidence type="ECO:0000256" key="3">
    <source>
        <dbReference type="SAM" id="SignalP"/>
    </source>
</evidence>
<keyword evidence="3" id="KW-0732">Signal</keyword>
<dbReference type="InterPro" id="IPR021729">
    <property type="entry name" value="DUF3298"/>
</dbReference>
<dbReference type="GO" id="GO:0016020">
    <property type="term" value="C:membrane"/>
    <property type="evidence" value="ECO:0007669"/>
    <property type="project" value="TreeGrafter"/>
</dbReference>
<evidence type="ECO:0000259" key="4">
    <source>
        <dbReference type="PROSITE" id="PS51677"/>
    </source>
</evidence>
<reference evidence="5 7" key="1">
    <citation type="submission" date="2020-07" db="EMBL/GenBank/DDBJ databases">
        <authorList>
            <person name="Criscuolo A."/>
        </authorList>
    </citation>
    <scope>NUCLEOTIDE SEQUENCE [LARGE SCALE GENOMIC DNA]</scope>
    <source>
        <strain evidence="5">CIP111751</strain>
    </source>
</reference>
<dbReference type="Gene3D" id="3.20.20.370">
    <property type="entry name" value="Glycoside hydrolase/deacetylase"/>
    <property type="match status" value="1"/>
</dbReference>
<dbReference type="AlphaFoldDB" id="A0A6V7RKA7"/>
<dbReference type="GO" id="GO:0016810">
    <property type="term" value="F:hydrolase activity, acting on carbon-nitrogen (but not peptide) bonds"/>
    <property type="evidence" value="ECO:0007669"/>
    <property type="project" value="InterPro"/>
</dbReference>
<evidence type="ECO:0000313" key="6">
    <source>
        <dbReference type="EMBL" id="MBB6422459.1"/>
    </source>
</evidence>
<keyword evidence="8" id="KW-1185">Reference proteome</keyword>
<evidence type="ECO:0000313" key="7">
    <source>
        <dbReference type="Proteomes" id="UP000534001"/>
    </source>
</evidence>
<dbReference type="InterPro" id="IPR050248">
    <property type="entry name" value="Polysacc_deacetylase_ArnD"/>
</dbReference>
<evidence type="ECO:0000256" key="1">
    <source>
        <dbReference type="ARBA" id="ARBA00022723"/>
    </source>
</evidence>
<dbReference type="EMBL" id="CAJEWA010000006">
    <property type="protein sequence ID" value="CAD2078557.1"/>
    <property type="molecule type" value="Genomic_DNA"/>
</dbReference>
<keyword evidence="2" id="KW-0378">Hydrolase</keyword>
<reference evidence="6 8" key="2">
    <citation type="submission" date="2020-08" db="EMBL/GenBank/DDBJ databases">
        <title>Genomic Encyclopedia of Type Strains, Phase IV (KMG-IV): sequencing the most valuable type-strain genomes for metagenomic binning, comparative biology and taxonomic classification.</title>
        <authorList>
            <person name="Goeker M."/>
        </authorList>
    </citation>
    <scope>NUCLEOTIDE SEQUENCE [LARGE SCALE GENOMIC DNA]</scope>
    <source>
        <strain evidence="6 8">DSM 22419</strain>
    </source>
</reference>
<proteinExistence type="predicted"/>
<dbReference type="SUPFAM" id="SSF88713">
    <property type="entry name" value="Glycoside hydrolase/deacetylase"/>
    <property type="match status" value="1"/>
</dbReference>
<dbReference type="EMBL" id="JACHFF010000001">
    <property type="protein sequence ID" value="MBB6422459.1"/>
    <property type="molecule type" value="Genomic_DNA"/>
</dbReference>
<dbReference type="Pfam" id="PF01522">
    <property type="entry name" value="Polysacc_deac_1"/>
    <property type="match status" value="1"/>
</dbReference>
<protein>
    <submittedName>
        <fullName evidence="5">Peptidoglycan-N-acetylmuramic acid deacetylase PdaC</fullName>
    </submittedName>
    <submittedName>
        <fullName evidence="6">Peptidoglycan/xylan/chitin deacetylase (PgdA/CDA1 family)</fullName>
    </submittedName>
</protein>
<feature type="signal peptide" evidence="3">
    <location>
        <begin position="1"/>
        <end position="22"/>
    </location>
</feature>
<dbReference type="Proteomes" id="UP000545588">
    <property type="component" value="Unassembled WGS sequence"/>
</dbReference>
<name>A0A6V7RKA7_9STAP</name>
<dbReference type="PROSITE" id="PS51257">
    <property type="entry name" value="PROKAR_LIPOPROTEIN"/>
    <property type="match status" value="1"/>
</dbReference>
<sequence length="492" mass="55592">MFKRRLLIGTLLMSVLSMTACGGAETSGPHGAEEAKSMLTTGKYEKKKEHEETSAEQSVSGAEDMNIISYTEENDKKVVAMYYPEFQQQNIDEQLDEFKTSKLNIFNELIKSEDVSKDFAPQLNMTFDANLLAENIYALQFVIDTYISEDTVFKETEIVMINTGTDSLLTEESLFSKNLNSREHLYNTLLGTMKTDLSIAPYLNEEKLRSWVLDEANNFSNVRFTDNIMEFTFEQGEIAADAAGKPAIEIPLTELLAAMPDAITQLIDGEYIEPSEDMPEEAAAEEEQKPAVYEIRELDKNLKMAALTFDDGPDNILTPRVLSLLKAHDARATFFLLGTKVNLFPATVEQTIDAGHEVGNHTWSHKDLTTISFNEITEEIVRTNEIIAETANIQPVIYRAPFGANTDAVDQYVPMTEVNWDIDTEDWLTHDPVQINQMIKNNISDGDIVLMHDVHDMTVESLDEMLQYLTDEGYELVTVSEILYYKNEVRAE</sequence>
<evidence type="ECO:0000313" key="8">
    <source>
        <dbReference type="Proteomes" id="UP000545588"/>
    </source>
</evidence>
<dbReference type="InterPro" id="IPR002509">
    <property type="entry name" value="NODB_dom"/>
</dbReference>
<dbReference type="GO" id="GO:0046872">
    <property type="term" value="F:metal ion binding"/>
    <property type="evidence" value="ECO:0007669"/>
    <property type="project" value="UniProtKB-KW"/>
</dbReference>
<dbReference type="Gene3D" id="3.90.640.20">
    <property type="entry name" value="Heat-shock cognate protein, ATPase"/>
    <property type="match status" value="1"/>
</dbReference>
<gene>
    <name evidence="5" type="primary">pdaC_1</name>
    <name evidence="6" type="ORF">HNR41_000385</name>
    <name evidence="5" type="ORF">JEOCOQ751_01200</name>
</gene>
<comment type="caution">
    <text evidence="5">The sequence shown here is derived from an EMBL/GenBank/DDBJ whole genome shotgun (WGS) entry which is preliminary data.</text>
</comment>
<dbReference type="PROSITE" id="PS51677">
    <property type="entry name" value="NODB"/>
    <property type="match status" value="1"/>
</dbReference>